<reference evidence="2 3" key="1">
    <citation type="submission" date="2019-06" db="EMBL/GenBank/DDBJ databases">
        <title>Genomic Encyclopedia of Type Strains, Phase IV (KMG-V): Genome sequencing to study the core and pangenomes of soil and plant-associated prokaryotes.</title>
        <authorList>
            <person name="Whitman W."/>
        </authorList>
    </citation>
    <scope>NUCLEOTIDE SEQUENCE [LARGE SCALE GENOMIC DNA]</scope>
    <source>
        <strain evidence="2 3">BR 510</strain>
    </source>
</reference>
<dbReference type="AlphaFoldDB" id="A0A560DXX9"/>
<feature type="signal peptide" evidence="1">
    <location>
        <begin position="1"/>
        <end position="28"/>
    </location>
</feature>
<dbReference type="STRING" id="1803665.GCA_001641335_04355"/>
<organism evidence="2 3">
    <name type="scientific">Bradyrhizobium stylosanthis</name>
    <dbReference type="NCBI Taxonomy" id="1803665"/>
    <lineage>
        <taxon>Bacteria</taxon>
        <taxon>Pseudomonadati</taxon>
        <taxon>Pseudomonadota</taxon>
        <taxon>Alphaproteobacteria</taxon>
        <taxon>Hyphomicrobiales</taxon>
        <taxon>Nitrobacteraceae</taxon>
        <taxon>Bradyrhizobium</taxon>
    </lineage>
</organism>
<keyword evidence="1" id="KW-0732">Signal</keyword>
<proteinExistence type="predicted"/>
<keyword evidence="3" id="KW-1185">Reference proteome</keyword>
<evidence type="ECO:0000313" key="2">
    <source>
        <dbReference type="EMBL" id="TWB01969.1"/>
    </source>
</evidence>
<comment type="caution">
    <text evidence="2">The sequence shown here is derived from an EMBL/GenBank/DDBJ whole genome shotgun (WGS) entry which is preliminary data.</text>
</comment>
<evidence type="ECO:0000313" key="3">
    <source>
        <dbReference type="Proteomes" id="UP000319949"/>
    </source>
</evidence>
<dbReference type="EMBL" id="VITK01000003">
    <property type="protein sequence ID" value="TWB01969.1"/>
    <property type="molecule type" value="Genomic_DNA"/>
</dbReference>
<keyword evidence="2" id="KW-0378">Hydrolase</keyword>
<dbReference type="InterPro" id="IPR001969">
    <property type="entry name" value="Aspartic_peptidase_AS"/>
</dbReference>
<gene>
    <name evidence="2" type="ORF">FBZ96_103751</name>
</gene>
<dbReference type="InterPro" id="IPR021109">
    <property type="entry name" value="Peptidase_aspartic_dom_sf"/>
</dbReference>
<dbReference type="Gene3D" id="2.40.70.10">
    <property type="entry name" value="Acid Proteases"/>
    <property type="match status" value="1"/>
</dbReference>
<dbReference type="PROSITE" id="PS00141">
    <property type="entry name" value="ASP_PROTEASE"/>
    <property type="match status" value="1"/>
</dbReference>
<dbReference type="Proteomes" id="UP000319949">
    <property type="component" value="Unassembled WGS sequence"/>
</dbReference>
<dbReference type="InterPro" id="IPR011990">
    <property type="entry name" value="TPR-like_helical_dom_sf"/>
</dbReference>
<dbReference type="Pfam" id="PF13650">
    <property type="entry name" value="Asp_protease_2"/>
    <property type="match status" value="1"/>
</dbReference>
<dbReference type="GO" id="GO:0004190">
    <property type="term" value="F:aspartic-type endopeptidase activity"/>
    <property type="evidence" value="ECO:0007669"/>
    <property type="project" value="InterPro"/>
</dbReference>
<dbReference type="Gene3D" id="1.25.40.10">
    <property type="entry name" value="Tetratricopeptide repeat domain"/>
    <property type="match status" value="1"/>
</dbReference>
<name>A0A560DXX9_9BRAD</name>
<dbReference type="SUPFAM" id="SSF48452">
    <property type="entry name" value="TPR-like"/>
    <property type="match status" value="1"/>
</dbReference>
<dbReference type="CDD" id="cd05483">
    <property type="entry name" value="retropepsin_like_bacteria"/>
    <property type="match status" value="1"/>
</dbReference>
<dbReference type="GO" id="GO:0006508">
    <property type="term" value="P:proteolysis"/>
    <property type="evidence" value="ECO:0007669"/>
    <property type="project" value="UniProtKB-KW"/>
</dbReference>
<protein>
    <submittedName>
        <fullName evidence="2">Aspartyl protease family protein</fullName>
    </submittedName>
</protein>
<dbReference type="SUPFAM" id="SSF50630">
    <property type="entry name" value="Acid proteases"/>
    <property type="match status" value="1"/>
</dbReference>
<feature type="chain" id="PRO_5021976491" evidence="1">
    <location>
        <begin position="29"/>
        <end position="370"/>
    </location>
</feature>
<accession>A0A560DXX9</accession>
<dbReference type="InterPro" id="IPR034122">
    <property type="entry name" value="Retropepsin-like_bacterial"/>
</dbReference>
<sequence>MRYSGVYMFRRKCLTVIWLIAFSSFARAGDPATDNPDQVFESVYARIGALPAAVARERLVWLKLEELKREPCDQRSIDDLAGMLDRRGYRRQAADGLYKFVVTCGAPLTALNKAAVIYMSITDYQKAVEVSEEYVKRAPSDQSARYVRAMALDGAGDYRRALADYSDTIELFNGDKKMISGGIFVRMANAYAALKQFCEATAPINRWVAFDPATRDTSRTQKMIADYERQGNCVSSTDAHKESFPLHGPKGIVTVKAEINGVRGLFVLDTGASYVSVKSAFASKARIPDDGASDITLITANGEAKAKLSKADKVALGKLEAVNVPVAVQSGDGKGFGAGVDGLLGMSFLSRFEIQMAGGSIEVRTRQPRK</sequence>
<evidence type="ECO:0000256" key="1">
    <source>
        <dbReference type="SAM" id="SignalP"/>
    </source>
</evidence>
<keyword evidence="2" id="KW-0645">Protease</keyword>